<feature type="transmembrane region" description="Helical" evidence="8">
    <location>
        <begin position="485"/>
        <end position="506"/>
    </location>
</feature>
<gene>
    <name evidence="10" type="ORF">A6K24_16645</name>
</gene>
<dbReference type="STRING" id="152268.A6K24_16645"/>
<dbReference type="GO" id="GO:0055085">
    <property type="term" value="P:transmembrane transport"/>
    <property type="evidence" value="ECO:0007669"/>
    <property type="project" value="InterPro"/>
</dbReference>
<feature type="transmembrane region" description="Helical" evidence="8">
    <location>
        <begin position="311"/>
        <end position="332"/>
    </location>
</feature>
<keyword evidence="6 8" id="KW-1133">Transmembrane helix</keyword>
<feature type="transmembrane region" description="Helical" evidence="8">
    <location>
        <begin position="541"/>
        <end position="560"/>
    </location>
</feature>
<keyword evidence="5 8" id="KW-0812">Transmembrane</keyword>
<dbReference type="PANTHER" id="PTHR43357:SF3">
    <property type="entry name" value="FE(3+)-TRANSPORT SYSTEM PERMEASE PROTEIN FBPB 2"/>
    <property type="match status" value="1"/>
</dbReference>
<dbReference type="AlphaFoldDB" id="A0A179T3Q0"/>
<evidence type="ECO:0000256" key="2">
    <source>
        <dbReference type="ARBA" id="ARBA00022448"/>
    </source>
</evidence>
<dbReference type="Pfam" id="PF00528">
    <property type="entry name" value="BPD_transp_1"/>
    <property type="match status" value="2"/>
</dbReference>
<feature type="transmembrane region" description="Helical" evidence="8">
    <location>
        <begin position="20"/>
        <end position="41"/>
    </location>
</feature>
<accession>A0A179T3Q0</accession>
<comment type="similarity">
    <text evidence="8">Belongs to the binding-protein-dependent transport system permease family.</text>
</comment>
<evidence type="ECO:0000313" key="11">
    <source>
        <dbReference type="Proteomes" id="UP000078534"/>
    </source>
</evidence>
<feature type="transmembrane region" description="Helical" evidence="8">
    <location>
        <begin position="200"/>
        <end position="221"/>
    </location>
</feature>
<evidence type="ECO:0000256" key="6">
    <source>
        <dbReference type="ARBA" id="ARBA00022989"/>
    </source>
</evidence>
<feature type="transmembrane region" description="Helical" evidence="8">
    <location>
        <begin position="259"/>
        <end position="280"/>
    </location>
</feature>
<dbReference type="Gene3D" id="1.10.3720.10">
    <property type="entry name" value="MetI-like"/>
    <property type="match status" value="2"/>
</dbReference>
<proteinExistence type="inferred from homology"/>
<sequence length="575" mass="63928">MVRSATNTGNRLFMYSPSFLKIIGFIVVILIFFIPIVRLIFLSFTSEGGLSLEHYYEVLHSPVTWRTLFNTLIIVTGSTILSVILGLLTAWLVAYTNIQNKKLLQAFIFLPFVIPSYITTLAWTQFMGVNGPVALLLNSLPGNLEPMNLYSLTGIILVMGFSHYPLVYLLTISVLRKIPRELEMAAKVSGGSRFTSFRKVTMPLALPGIASGGLLAFLASLDNFGIPAFLGIPANIRVLSTYIYEQIIGFGPSAFAKGATLSVILGIFAIIGTLIQWLLLRRSKQFETSREDHEPRIILSTKKRVIIESGLWFFLISTSLVPLLSMTSTSLIKAYGLDFSLQNISFKHYEFILFSSTKSQEAIQNSLKLASIITLVGLFIGTFIAYLRVRQPSFFNKTIEGMISIPYALPGTVLALAMIFTWLEPLPGWNPGIYGSIWIMYIAYFTRFLILQIRGSVTSLLQIDVSMEDAAMTSGASSYIKWRKILIPLILPGVLSGAFLVFLTALTELTVSSLLWSSGSETIGLVIFNFEQAGYTTHSTAFSTIILLLILVGFLAIFLIQKLWERKVFHNGNRD</sequence>
<dbReference type="RefSeq" id="WP_066328107.1">
    <property type="nucleotide sequence ID" value="NZ_LWSG01000004.1"/>
</dbReference>
<evidence type="ECO:0000256" key="3">
    <source>
        <dbReference type="ARBA" id="ARBA00022475"/>
    </source>
</evidence>
<comment type="caution">
    <text evidence="10">The sequence shown here is derived from an EMBL/GenBank/DDBJ whole genome shotgun (WGS) entry which is preliminary data.</text>
</comment>
<dbReference type="OrthoDB" id="9776648at2"/>
<feature type="transmembrane region" description="Helical" evidence="8">
    <location>
        <begin position="68"/>
        <end position="94"/>
    </location>
</feature>
<name>A0A179T3Q0_9BACI</name>
<dbReference type="SUPFAM" id="SSF161098">
    <property type="entry name" value="MetI-like"/>
    <property type="match status" value="2"/>
</dbReference>
<dbReference type="InterPro" id="IPR000515">
    <property type="entry name" value="MetI-like"/>
</dbReference>
<keyword evidence="4" id="KW-0997">Cell inner membrane</keyword>
<dbReference type="GO" id="GO:0005886">
    <property type="term" value="C:plasma membrane"/>
    <property type="evidence" value="ECO:0007669"/>
    <property type="project" value="UniProtKB-SubCell"/>
</dbReference>
<evidence type="ECO:0000256" key="5">
    <source>
        <dbReference type="ARBA" id="ARBA00022692"/>
    </source>
</evidence>
<dbReference type="EMBL" id="LWSG01000004">
    <property type="protein sequence ID" value="OAS88334.1"/>
    <property type="molecule type" value="Genomic_DNA"/>
</dbReference>
<dbReference type="PANTHER" id="PTHR43357">
    <property type="entry name" value="INNER MEMBRANE ABC TRANSPORTER PERMEASE PROTEIN YDCV"/>
    <property type="match status" value="1"/>
</dbReference>
<organism evidence="10 11">
    <name type="scientific">Metabacillus litoralis</name>
    <dbReference type="NCBI Taxonomy" id="152268"/>
    <lineage>
        <taxon>Bacteria</taxon>
        <taxon>Bacillati</taxon>
        <taxon>Bacillota</taxon>
        <taxon>Bacilli</taxon>
        <taxon>Bacillales</taxon>
        <taxon>Bacillaceae</taxon>
        <taxon>Metabacillus</taxon>
    </lineage>
</organism>
<feature type="domain" description="ABC transmembrane type-1" evidence="9">
    <location>
        <begin position="363"/>
        <end position="559"/>
    </location>
</feature>
<comment type="subcellular location">
    <subcellularLocation>
        <location evidence="1">Cell inner membrane</location>
        <topology evidence="1">Multi-pass membrane protein</topology>
    </subcellularLocation>
    <subcellularLocation>
        <location evidence="8">Cell membrane</location>
        <topology evidence="8">Multi-pass membrane protein</topology>
    </subcellularLocation>
</comment>
<keyword evidence="11" id="KW-1185">Reference proteome</keyword>
<dbReference type="InterPro" id="IPR035906">
    <property type="entry name" value="MetI-like_sf"/>
</dbReference>
<evidence type="ECO:0000256" key="1">
    <source>
        <dbReference type="ARBA" id="ARBA00004429"/>
    </source>
</evidence>
<reference evidence="11" key="1">
    <citation type="submission" date="2016-04" db="EMBL/GenBank/DDBJ databases">
        <authorList>
            <person name="Lyu Z."/>
            <person name="Lyu W."/>
        </authorList>
    </citation>
    <scope>NUCLEOTIDE SEQUENCE [LARGE SCALE GENOMIC DNA]</scope>
    <source>
        <strain evidence="11">C44</strain>
    </source>
</reference>
<keyword evidence="3" id="KW-1003">Cell membrane</keyword>
<feature type="domain" description="ABC transmembrane type-1" evidence="9">
    <location>
        <begin position="68"/>
        <end position="276"/>
    </location>
</feature>
<keyword evidence="7 8" id="KW-0472">Membrane</keyword>
<feature type="transmembrane region" description="Helical" evidence="8">
    <location>
        <begin position="369"/>
        <end position="389"/>
    </location>
</feature>
<evidence type="ECO:0000256" key="4">
    <source>
        <dbReference type="ARBA" id="ARBA00022519"/>
    </source>
</evidence>
<evidence type="ECO:0000259" key="9">
    <source>
        <dbReference type="PROSITE" id="PS50928"/>
    </source>
</evidence>
<feature type="transmembrane region" description="Helical" evidence="8">
    <location>
        <begin position="149"/>
        <end position="170"/>
    </location>
</feature>
<feature type="transmembrane region" description="Helical" evidence="8">
    <location>
        <begin position="106"/>
        <end position="129"/>
    </location>
</feature>
<keyword evidence="2 8" id="KW-0813">Transport</keyword>
<feature type="transmembrane region" description="Helical" evidence="8">
    <location>
        <begin position="429"/>
        <end position="450"/>
    </location>
</feature>
<evidence type="ECO:0000256" key="8">
    <source>
        <dbReference type="RuleBase" id="RU363032"/>
    </source>
</evidence>
<dbReference type="Proteomes" id="UP000078534">
    <property type="component" value="Unassembled WGS sequence"/>
</dbReference>
<evidence type="ECO:0000256" key="7">
    <source>
        <dbReference type="ARBA" id="ARBA00023136"/>
    </source>
</evidence>
<evidence type="ECO:0000313" key="10">
    <source>
        <dbReference type="EMBL" id="OAS88334.1"/>
    </source>
</evidence>
<dbReference type="PROSITE" id="PS50928">
    <property type="entry name" value="ABC_TM1"/>
    <property type="match status" value="2"/>
</dbReference>
<dbReference type="CDD" id="cd06261">
    <property type="entry name" value="TM_PBP2"/>
    <property type="match status" value="2"/>
</dbReference>
<protein>
    <submittedName>
        <fullName evidence="10">ABC transporter permease</fullName>
    </submittedName>
</protein>
<feature type="transmembrane region" description="Helical" evidence="8">
    <location>
        <begin position="401"/>
        <end position="423"/>
    </location>
</feature>